<sequence length="154" mass="18399">MSLTELDPQYDFVEISHLLNTLYAELFGEERCYDERQLAEIQRQWVNRRPSHWAFKWEEGHEAVAFVTLNECFSFFAKGAYGIINELWIHPLWRNQGLGARVLEEIRVLGQQRGWKRIDVSAPADPRWQRSFDFYQKNDFVFSGKKLRTWLPES</sequence>
<evidence type="ECO:0000313" key="5">
    <source>
        <dbReference type="Proteomes" id="UP000238196"/>
    </source>
</evidence>
<dbReference type="PANTHER" id="PTHR43877">
    <property type="entry name" value="AMINOALKYLPHOSPHONATE N-ACETYLTRANSFERASE-RELATED-RELATED"/>
    <property type="match status" value="1"/>
</dbReference>
<dbReference type="CDD" id="cd04301">
    <property type="entry name" value="NAT_SF"/>
    <property type="match status" value="1"/>
</dbReference>
<dbReference type="InterPro" id="IPR000182">
    <property type="entry name" value="GNAT_dom"/>
</dbReference>
<proteinExistence type="predicted"/>
<dbReference type="PROSITE" id="PS51186">
    <property type="entry name" value="GNAT"/>
    <property type="match status" value="1"/>
</dbReference>
<dbReference type="EMBL" id="PRLP01000012">
    <property type="protein sequence ID" value="PPC78609.1"/>
    <property type="molecule type" value="Genomic_DNA"/>
</dbReference>
<reference evidence="4 5" key="1">
    <citation type="submission" date="2018-02" db="EMBL/GenBank/DDBJ databases">
        <title>novel marine gammaproteobacteria from coastal saline agro ecosystem.</title>
        <authorList>
            <person name="Krishnan R."/>
            <person name="Ramesh Kumar N."/>
        </authorList>
    </citation>
    <scope>NUCLEOTIDE SEQUENCE [LARGE SCALE GENOMIC DNA]</scope>
    <source>
        <strain evidence="4 5">228</strain>
    </source>
</reference>
<evidence type="ECO:0000313" key="4">
    <source>
        <dbReference type="EMBL" id="PPC78609.1"/>
    </source>
</evidence>
<comment type="caution">
    <text evidence="4">The sequence shown here is derived from an EMBL/GenBank/DDBJ whole genome shotgun (WGS) entry which is preliminary data.</text>
</comment>
<protein>
    <recommendedName>
        <fullName evidence="3">N-acetyltransferase domain-containing protein</fullName>
    </recommendedName>
</protein>
<dbReference type="InterPro" id="IPR050832">
    <property type="entry name" value="Bact_Acetyltransf"/>
</dbReference>
<keyword evidence="2" id="KW-0012">Acyltransferase</keyword>
<evidence type="ECO:0000256" key="2">
    <source>
        <dbReference type="ARBA" id="ARBA00023315"/>
    </source>
</evidence>
<name>A0A2S5KVS1_9PROT</name>
<dbReference type="GO" id="GO:0016747">
    <property type="term" value="F:acyltransferase activity, transferring groups other than amino-acyl groups"/>
    <property type="evidence" value="ECO:0007669"/>
    <property type="project" value="InterPro"/>
</dbReference>
<evidence type="ECO:0000259" key="3">
    <source>
        <dbReference type="PROSITE" id="PS51186"/>
    </source>
</evidence>
<gene>
    <name evidence="4" type="ORF">C4K68_03625</name>
</gene>
<dbReference type="Pfam" id="PF00583">
    <property type="entry name" value="Acetyltransf_1"/>
    <property type="match status" value="1"/>
</dbReference>
<organism evidence="4 5">
    <name type="scientific">Proteobacteria bacterium 228</name>
    <dbReference type="NCBI Taxonomy" id="2083153"/>
    <lineage>
        <taxon>Bacteria</taxon>
        <taxon>Pseudomonadati</taxon>
        <taxon>Pseudomonadota</taxon>
    </lineage>
</organism>
<keyword evidence="1" id="KW-0808">Transferase</keyword>
<feature type="domain" description="N-acetyltransferase" evidence="3">
    <location>
        <begin position="1"/>
        <end position="154"/>
    </location>
</feature>
<dbReference type="Proteomes" id="UP000238196">
    <property type="component" value="Unassembled WGS sequence"/>
</dbReference>
<dbReference type="OrthoDB" id="9805924at2"/>
<accession>A0A2S5KVS1</accession>
<dbReference type="InterPro" id="IPR016181">
    <property type="entry name" value="Acyl_CoA_acyltransferase"/>
</dbReference>
<evidence type="ECO:0000256" key="1">
    <source>
        <dbReference type="ARBA" id="ARBA00022679"/>
    </source>
</evidence>
<dbReference type="AlphaFoldDB" id="A0A2S5KVS1"/>
<dbReference type="SUPFAM" id="SSF55729">
    <property type="entry name" value="Acyl-CoA N-acyltransferases (Nat)"/>
    <property type="match status" value="1"/>
</dbReference>
<dbReference type="Gene3D" id="3.40.630.30">
    <property type="match status" value="1"/>
</dbReference>